<dbReference type="GO" id="GO:0005886">
    <property type="term" value="C:plasma membrane"/>
    <property type="evidence" value="ECO:0007669"/>
    <property type="project" value="UniProtKB-SubCell"/>
</dbReference>
<evidence type="ECO:0000256" key="6">
    <source>
        <dbReference type="ARBA" id="ARBA00022741"/>
    </source>
</evidence>
<dbReference type="Pfam" id="PF01043">
    <property type="entry name" value="SecA_PP_bind"/>
    <property type="match status" value="1"/>
</dbReference>
<protein>
    <recommendedName>
        <fullName evidence="12">Protein translocase subunit SecA</fullName>
        <ecNumber evidence="12">7.4.2.8</ecNumber>
    </recommendedName>
</protein>
<reference evidence="15 16" key="1">
    <citation type="journal article" date="2019" name="ACS Chem. Biol.">
        <title>Identification and Mobilization of a Cryptic Antibiotic Biosynthesis Gene Locus from a Human-Pathogenic Nocardia Isolate.</title>
        <authorList>
            <person name="Herisse M."/>
            <person name="Ishida K."/>
            <person name="Porter J.L."/>
            <person name="Howden B."/>
            <person name="Hertweck C."/>
            <person name="Stinear T.P."/>
            <person name="Pidot S.J."/>
        </authorList>
    </citation>
    <scope>NUCLEOTIDE SEQUENCE [LARGE SCALE GENOMIC DNA]</scope>
    <source>
        <strain evidence="15 16">AUSMDU00012715</strain>
    </source>
</reference>
<dbReference type="InterPro" id="IPR000185">
    <property type="entry name" value="SecA"/>
</dbReference>
<evidence type="ECO:0000256" key="5">
    <source>
        <dbReference type="ARBA" id="ARBA00022490"/>
    </source>
</evidence>
<evidence type="ECO:0000256" key="7">
    <source>
        <dbReference type="ARBA" id="ARBA00022840"/>
    </source>
</evidence>
<dbReference type="SMART" id="SM00958">
    <property type="entry name" value="SecA_PP_bind"/>
    <property type="match status" value="1"/>
</dbReference>
<evidence type="ECO:0000256" key="10">
    <source>
        <dbReference type="ARBA" id="ARBA00023010"/>
    </source>
</evidence>
<dbReference type="PROSITE" id="PS51192">
    <property type="entry name" value="HELICASE_ATP_BIND_1"/>
    <property type="match status" value="1"/>
</dbReference>
<evidence type="ECO:0000256" key="8">
    <source>
        <dbReference type="ARBA" id="ARBA00022927"/>
    </source>
</evidence>
<organism evidence="15 16">
    <name type="scientific">Nocardia terpenica</name>
    <dbReference type="NCBI Taxonomy" id="455432"/>
    <lineage>
        <taxon>Bacteria</taxon>
        <taxon>Bacillati</taxon>
        <taxon>Actinomycetota</taxon>
        <taxon>Actinomycetes</taxon>
        <taxon>Mycobacteriales</taxon>
        <taxon>Nocardiaceae</taxon>
        <taxon>Nocardia</taxon>
    </lineage>
</organism>
<dbReference type="GO" id="GO:0005829">
    <property type="term" value="C:cytosol"/>
    <property type="evidence" value="ECO:0007669"/>
    <property type="project" value="TreeGrafter"/>
</dbReference>
<evidence type="ECO:0000256" key="2">
    <source>
        <dbReference type="ARBA" id="ARBA00007650"/>
    </source>
</evidence>
<dbReference type="GO" id="GO:0006605">
    <property type="term" value="P:protein targeting"/>
    <property type="evidence" value="ECO:0007669"/>
    <property type="project" value="UniProtKB-UniRule"/>
</dbReference>
<evidence type="ECO:0000256" key="9">
    <source>
        <dbReference type="ARBA" id="ARBA00022967"/>
    </source>
</evidence>
<dbReference type="EC" id="7.4.2.8" evidence="12"/>
<dbReference type="PANTHER" id="PTHR30612:SF0">
    <property type="entry name" value="CHLOROPLAST PROTEIN-TRANSPORTING ATPASE"/>
    <property type="match status" value="1"/>
</dbReference>
<sequence>MRWLRVGNAGAAVRRLLDRPGSANLSRFRHVVTAAGEREDALRGLSAAELTAVAEELRTTPERPFGHRETAEMCAVGREVARRVLGERAFDVQLLGTVALLHGYVVEMATGEGKTLSGALAAAGYALQGRRVHVVSVNDYLARRDAEWMRELYAALGVSVGWVDEDAEREERRAAYGCDVTYVSVSEVGFDVLRDRLCTDPADMVLPAQDVVIVDEGDSVLVDEATVPLVLAGTVDHGRLGAAATVAEVVGGLAEGEHYEVDDDRRNVYLTDAGIDQVQHRLGGIDLYTAGHVESVTQVQLALHAKALLHRDVDYLVRDGRVELINVARGRVAQLQRWPDGLQAAIEAKEGLAASPTGEVLDSIIVQALIGRYRSVCGMTGTAVAVAENLAEFYKLETGGIPTNVPCIRDDEPDRLYATAAQKLAALVDYVREVHDTGRPVLIGTLSVAESEHVAVELAAAGIDGVVLNAKNDAEEAAIVARAGEYGRVTISTQMAGRGTDIRLGSVDGHDRERVATLGGLCVVGYGRYHTSRLDDQLRGRAGRQGDPGSSVFFTSLDDDLLTYYVPGARTPASVDPDGRVHDGRAQRAMDHAQRVAEGTHLKIHRNTWRYHQLINIQRDEVLAHRDEVLRGDLAARRLRELRPERYDDMLAAAGESALVAAARLIVLAHLDERWSEHLAFLADVREGIHLRALGRETPIDEFHRIAVTEFSRFYTEVYQCSADTLDRATITTDGLDLESAGLKRPTSTWTYLVTDNPFGSPEERFLDYFGGVIRNGAAKMGLRD</sequence>
<proteinExistence type="inferred from homology"/>
<gene>
    <name evidence="12" type="primary">secA</name>
    <name evidence="15" type="ORF">F6W96_32195</name>
</gene>
<feature type="binding site" evidence="12">
    <location>
        <position position="501"/>
    </location>
    <ligand>
        <name>ATP</name>
        <dbReference type="ChEBI" id="CHEBI:30616"/>
    </ligand>
</feature>
<accession>A0A6G9ZBC9</accession>
<dbReference type="InterPro" id="IPR026389">
    <property type="entry name" value="SecA_Actinobact-type"/>
</dbReference>
<comment type="function">
    <text evidence="12">Part of the Sec protein translocase complex. Interacts with the SecYEG preprotein conducting channel. Has a central role in coupling the hydrolysis of ATP to the transfer of proteins into and across the cell membrane, serving as an ATP-driven molecular motor driving the stepwise translocation of polypeptide chains across the membrane.</text>
</comment>
<dbReference type="GO" id="GO:0065002">
    <property type="term" value="P:intracellular protein transmembrane transport"/>
    <property type="evidence" value="ECO:0007669"/>
    <property type="project" value="UniProtKB-UniRule"/>
</dbReference>
<dbReference type="PROSITE" id="PS01312">
    <property type="entry name" value="SECA"/>
    <property type="match status" value="1"/>
</dbReference>
<dbReference type="SUPFAM" id="SSF81886">
    <property type="entry name" value="Helical scaffold and wing domains of SecA"/>
    <property type="match status" value="1"/>
</dbReference>
<keyword evidence="11 12" id="KW-0472">Membrane</keyword>
<dbReference type="InterPro" id="IPR036266">
    <property type="entry name" value="SecA_Wing/Scaffold_sf"/>
</dbReference>
<dbReference type="RefSeq" id="WP_167489747.1">
    <property type="nucleotide sequence ID" value="NZ_CP046173.1"/>
</dbReference>
<comment type="subunit">
    <text evidence="12">Monomer and homodimer. Part of the essential Sec protein translocation apparatus which comprises SecA, SecYEG and auxiliary proteins SecDF. Other proteins may also be involved.</text>
</comment>
<dbReference type="InterPro" id="IPR027417">
    <property type="entry name" value="P-loop_NTPase"/>
</dbReference>
<dbReference type="Gene3D" id="3.90.1440.10">
    <property type="entry name" value="SecA, preprotein cross-linking domain"/>
    <property type="match status" value="1"/>
</dbReference>
<dbReference type="EMBL" id="CP046173">
    <property type="protein sequence ID" value="QIS22313.1"/>
    <property type="molecule type" value="Genomic_DNA"/>
</dbReference>
<evidence type="ECO:0000256" key="1">
    <source>
        <dbReference type="ARBA" id="ARBA00004170"/>
    </source>
</evidence>
<dbReference type="FunFam" id="3.40.50.300:FF:000429">
    <property type="entry name" value="Preprotein translocase subunit SecA"/>
    <property type="match status" value="1"/>
</dbReference>
<dbReference type="GO" id="GO:0005524">
    <property type="term" value="F:ATP binding"/>
    <property type="evidence" value="ECO:0007669"/>
    <property type="project" value="UniProtKB-UniRule"/>
</dbReference>
<dbReference type="SMART" id="SM00957">
    <property type="entry name" value="SecA_DEAD"/>
    <property type="match status" value="1"/>
</dbReference>
<dbReference type="NCBIfam" id="TIGR04221">
    <property type="entry name" value="SecA2_Mycobac"/>
    <property type="match status" value="1"/>
</dbReference>
<dbReference type="Gene3D" id="3.40.50.300">
    <property type="entry name" value="P-loop containing nucleotide triphosphate hydrolases"/>
    <property type="match status" value="3"/>
</dbReference>
<feature type="binding site" evidence="12">
    <location>
        <begin position="111"/>
        <end position="115"/>
    </location>
    <ligand>
        <name>ATP</name>
        <dbReference type="ChEBI" id="CHEBI:30616"/>
    </ligand>
</feature>
<keyword evidence="5 12" id="KW-0963">Cytoplasm</keyword>
<evidence type="ECO:0000259" key="13">
    <source>
        <dbReference type="PROSITE" id="PS51192"/>
    </source>
</evidence>
<keyword evidence="4 12" id="KW-1003">Cell membrane</keyword>
<dbReference type="InterPro" id="IPR011130">
    <property type="entry name" value="SecA_preprotein_X-link_dom"/>
</dbReference>
<keyword evidence="3 12" id="KW-0813">Transport</keyword>
<evidence type="ECO:0000256" key="12">
    <source>
        <dbReference type="HAMAP-Rule" id="MF_01382"/>
    </source>
</evidence>
<comment type="catalytic activity">
    <reaction evidence="12">
        <text>ATP + H2O + cellular proteinSide 1 = ADP + phosphate + cellular proteinSide 2.</text>
        <dbReference type="EC" id="7.4.2.8"/>
    </reaction>
</comment>
<dbReference type="HAMAP" id="MF_01382">
    <property type="entry name" value="SecA"/>
    <property type="match status" value="1"/>
</dbReference>
<dbReference type="Pfam" id="PF07516">
    <property type="entry name" value="SecA_SW"/>
    <property type="match status" value="1"/>
</dbReference>
<dbReference type="InterPro" id="IPR014001">
    <property type="entry name" value="Helicase_ATP-bd"/>
</dbReference>
<evidence type="ECO:0000256" key="4">
    <source>
        <dbReference type="ARBA" id="ARBA00022475"/>
    </source>
</evidence>
<name>A0A6G9ZBC9_9NOCA</name>
<dbReference type="SUPFAM" id="SSF81767">
    <property type="entry name" value="Pre-protein crosslinking domain of SecA"/>
    <property type="match status" value="1"/>
</dbReference>
<feature type="domain" description="Helicase ATP-binding" evidence="13">
    <location>
        <begin position="95"/>
        <end position="253"/>
    </location>
</feature>
<keyword evidence="6 12" id="KW-0547">Nucleotide-binding</keyword>
<evidence type="ECO:0000313" key="16">
    <source>
        <dbReference type="Proteomes" id="UP000500953"/>
    </source>
</evidence>
<dbReference type="GO" id="GO:0031522">
    <property type="term" value="C:cell envelope Sec protein transport complex"/>
    <property type="evidence" value="ECO:0007669"/>
    <property type="project" value="TreeGrafter"/>
</dbReference>
<dbReference type="InterPro" id="IPR044722">
    <property type="entry name" value="SecA_SF2_C"/>
</dbReference>
<dbReference type="CDD" id="cd18803">
    <property type="entry name" value="SF2_C_secA"/>
    <property type="match status" value="1"/>
</dbReference>
<keyword evidence="8 12" id="KW-0653">Protein transport</keyword>
<keyword evidence="9 12" id="KW-1278">Translocase</keyword>
<feature type="binding site" evidence="12">
    <location>
        <position position="93"/>
    </location>
    <ligand>
        <name>ATP</name>
        <dbReference type="ChEBI" id="CHEBI:30616"/>
    </ligand>
</feature>
<dbReference type="Proteomes" id="UP000500953">
    <property type="component" value="Chromosome"/>
</dbReference>
<dbReference type="Pfam" id="PF07517">
    <property type="entry name" value="SecA_DEAD"/>
    <property type="match status" value="1"/>
</dbReference>
<evidence type="ECO:0000259" key="14">
    <source>
        <dbReference type="PROSITE" id="PS51196"/>
    </source>
</evidence>
<dbReference type="InterPro" id="IPR036670">
    <property type="entry name" value="SecA_X-link_sf"/>
</dbReference>
<evidence type="ECO:0000313" key="15">
    <source>
        <dbReference type="EMBL" id="QIS22313.1"/>
    </source>
</evidence>
<keyword evidence="10 12" id="KW-0811">Translocation</keyword>
<dbReference type="GO" id="GO:0043952">
    <property type="term" value="P:protein transport by the Sec complex"/>
    <property type="evidence" value="ECO:0007669"/>
    <property type="project" value="TreeGrafter"/>
</dbReference>
<dbReference type="Pfam" id="PF21090">
    <property type="entry name" value="P-loop_SecA"/>
    <property type="match status" value="1"/>
</dbReference>
<dbReference type="PRINTS" id="PR00906">
    <property type="entry name" value="SECA"/>
</dbReference>
<evidence type="ECO:0000256" key="3">
    <source>
        <dbReference type="ARBA" id="ARBA00022448"/>
    </source>
</evidence>
<dbReference type="PANTHER" id="PTHR30612">
    <property type="entry name" value="SECA INNER MEMBRANE COMPONENT OF SEC PROTEIN SECRETION SYSTEM"/>
    <property type="match status" value="1"/>
</dbReference>
<dbReference type="InterPro" id="IPR020937">
    <property type="entry name" value="SecA_CS"/>
</dbReference>
<keyword evidence="7 12" id="KW-0067">ATP-binding</keyword>
<dbReference type="InterPro" id="IPR014018">
    <property type="entry name" value="SecA_motor_DEAD"/>
</dbReference>
<comment type="subcellular location">
    <subcellularLocation>
        <location evidence="12">Cell membrane</location>
        <topology evidence="12">Peripheral membrane protein</topology>
        <orientation evidence="12">Cytoplasmic side</orientation>
    </subcellularLocation>
    <subcellularLocation>
        <location evidence="12">Cytoplasm</location>
    </subcellularLocation>
    <subcellularLocation>
        <location evidence="1">Membrane</location>
        <topology evidence="1">Peripheral membrane protein</topology>
    </subcellularLocation>
    <text evidence="12">Distribution is 50-50.</text>
</comment>
<dbReference type="InterPro" id="IPR011115">
    <property type="entry name" value="SecA_DEAD"/>
</dbReference>
<dbReference type="GO" id="GO:0017038">
    <property type="term" value="P:protein import"/>
    <property type="evidence" value="ECO:0007669"/>
    <property type="project" value="InterPro"/>
</dbReference>
<evidence type="ECO:0000256" key="11">
    <source>
        <dbReference type="ARBA" id="ARBA00023136"/>
    </source>
</evidence>
<dbReference type="SUPFAM" id="SSF52540">
    <property type="entry name" value="P-loop containing nucleoside triphosphate hydrolases"/>
    <property type="match status" value="2"/>
</dbReference>
<dbReference type="GO" id="GO:0008564">
    <property type="term" value="F:protein-exporting ATPase activity"/>
    <property type="evidence" value="ECO:0007669"/>
    <property type="project" value="UniProtKB-EC"/>
</dbReference>
<feature type="domain" description="SecA family profile" evidence="14">
    <location>
        <begin position="10"/>
        <end position="588"/>
    </location>
</feature>
<dbReference type="Gene3D" id="1.10.3060.10">
    <property type="entry name" value="Helical scaffold and wing domains of SecA"/>
    <property type="match status" value="1"/>
</dbReference>
<dbReference type="CDD" id="cd17928">
    <property type="entry name" value="DEXDc_SecA"/>
    <property type="match status" value="1"/>
</dbReference>
<dbReference type="AlphaFoldDB" id="A0A6G9ZBC9"/>
<dbReference type="InterPro" id="IPR011116">
    <property type="entry name" value="SecA_Wing/Scaffold"/>
</dbReference>
<comment type="similarity">
    <text evidence="2 12">Belongs to the SecA family.</text>
</comment>
<dbReference type="PROSITE" id="PS51196">
    <property type="entry name" value="SECA_MOTOR_DEAD"/>
    <property type="match status" value="1"/>
</dbReference>